<dbReference type="EMBL" id="JAPDRP010000026">
    <property type="protein sequence ID" value="KAJ9635822.1"/>
    <property type="molecule type" value="Genomic_DNA"/>
</dbReference>
<evidence type="ECO:0000313" key="2">
    <source>
        <dbReference type="Proteomes" id="UP001172680"/>
    </source>
</evidence>
<reference evidence="1" key="1">
    <citation type="submission" date="2022-10" db="EMBL/GenBank/DDBJ databases">
        <title>Culturing micro-colonial fungi from biological soil crusts in the Mojave desert and describing Neophaeococcomyces mojavensis, and introducing the new genera and species Taxawa tesnikishii.</title>
        <authorList>
            <person name="Kurbessoian T."/>
            <person name="Stajich J.E."/>
        </authorList>
    </citation>
    <scope>NUCLEOTIDE SEQUENCE</scope>
    <source>
        <strain evidence="1">JES_115</strain>
    </source>
</reference>
<accession>A0ACC2YKM5</accession>
<name>A0ACC2YKM5_9PEZI</name>
<protein>
    <submittedName>
        <fullName evidence="1">Uncharacterized protein</fullName>
    </submittedName>
</protein>
<proteinExistence type="predicted"/>
<gene>
    <name evidence="1" type="ORF">H2199_008174</name>
</gene>
<evidence type="ECO:0000313" key="1">
    <source>
        <dbReference type="EMBL" id="KAJ9635822.1"/>
    </source>
</evidence>
<dbReference type="Proteomes" id="UP001172680">
    <property type="component" value="Unassembled WGS sequence"/>
</dbReference>
<keyword evidence="2" id="KW-1185">Reference proteome</keyword>
<organism evidence="1 2">
    <name type="scientific">Coniosporium tulheliwenetii</name>
    <dbReference type="NCBI Taxonomy" id="3383036"/>
    <lineage>
        <taxon>Eukaryota</taxon>
        <taxon>Fungi</taxon>
        <taxon>Dikarya</taxon>
        <taxon>Ascomycota</taxon>
        <taxon>Pezizomycotina</taxon>
        <taxon>Dothideomycetes</taxon>
        <taxon>Dothideomycetes incertae sedis</taxon>
        <taxon>Coniosporium</taxon>
    </lineage>
</organism>
<comment type="caution">
    <text evidence="1">The sequence shown here is derived from an EMBL/GenBank/DDBJ whole genome shotgun (WGS) entry which is preliminary data.</text>
</comment>
<sequence>MEYSQSEHWLSEEDGFAASIHLFDLRSNCSTISSPSVSPVRLDSNTASPAPAQYQNQDEMHSDPFFTPTCPGWYNYTPPPPNHSHGLPAPPGSFSIETCTPFCTPRLPLTELAFHSAEPTHLANGVGKISRRRAQNRAAQRAFRERKEKRAKDIEVQLVTLTERYRLLESSHAELSASYEKMRKAMEVLTRGDREKLIDDADTVRDLLGVLCGEFQIKEEK</sequence>